<dbReference type="AlphaFoldDB" id="A0A6G9AIS4"/>
<evidence type="ECO:0000256" key="3">
    <source>
        <dbReference type="ARBA" id="ARBA00022741"/>
    </source>
</evidence>
<dbReference type="InterPro" id="IPR008146">
    <property type="entry name" value="Gln_synth_cat_dom"/>
</dbReference>
<keyword evidence="4" id="KW-0067">ATP-binding</keyword>
<name>A0A6G9AIS4_9BACT</name>
<keyword evidence="10" id="KW-1185">Reference proteome</keyword>
<dbReference type="GO" id="GO:0006576">
    <property type="term" value="P:biogenic amine metabolic process"/>
    <property type="evidence" value="ECO:0007669"/>
    <property type="project" value="UniProtKB-ARBA"/>
</dbReference>
<dbReference type="Gene3D" id="3.30.590.10">
    <property type="entry name" value="Glutamine synthetase/guanido kinase, catalytic domain"/>
    <property type="match status" value="1"/>
</dbReference>
<evidence type="ECO:0000256" key="2">
    <source>
        <dbReference type="ARBA" id="ARBA00022598"/>
    </source>
</evidence>
<dbReference type="InterPro" id="IPR014746">
    <property type="entry name" value="Gln_synth/guanido_kin_cat_dom"/>
</dbReference>
<dbReference type="KEGG" id="spib:G8759_06895"/>
<evidence type="ECO:0000259" key="7">
    <source>
        <dbReference type="PROSITE" id="PS51986"/>
    </source>
</evidence>
<evidence type="ECO:0000313" key="10">
    <source>
        <dbReference type="Proteomes" id="UP000501802"/>
    </source>
</evidence>
<dbReference type="FunFam" id="3.30.590.10:FF:000005">
    <property type="entry name" value="Probable glutamine synthetase"/>
    <property type="match status" value="1"/>
</dbReference>
<dbReference type="EMBL" id="CP050063">
    <property type="protein sequence ID" value="QIP12372.1"/>
    <property type="molecule type" value="Genomic_DNA"/>
</dbReference>
<organism evidence="9 10">
    <name type="scientific">Spirosoma aureum</name>
    <dbReference type="NCBI Taxonomy" id="2692134"/>
    <lineage>
        <taxon>Bacteria</taxon>
        <taxon>Pseudomonadati</taxon>
        <taxon>Bacteroidota</taxon>
        <taxon>Cytophagia</taxon>
        <taxon>Cytophagales</taxon>
        <taxon>Cytophagaceae</taxon>
        <taxon>Spirosoma</taxon>
    </lineage>
</organism>
<dbReference type="RefSeq" id="WP_167206459.1">
    <property type="nucleotide sequence ID" value="NZ_CP050063.1"/>
</dbReference>
<accession>A0A6G9AIS4</accession>
<dbReference type="InterPro" id="IPR008147">
    <property type="entry name" value="Gln_synt_N"/>
</dbReference>
<gene>
    <name evidence="9" type="ORF">G8759_06895</name>
</gene>
<comment type="similarity">
    <text evidence="1 5 6">Belongs to the glutamine synthetase family.</text>
</comment>
<dbReference type="Pfam" id="PF00120">
    <property type="entry name" value="Gln-synt_C"/>
    <property type="match status" value="1"/>
</dbReference>
<feature type="domain" description="GS beta-grasp" evidence="7">
    <location>
        <begin position="13"/>
        <end position="109"/>
    </location>
</feature>
<dbReference type="GO" id="GO:0004356">
    <property type="term" value="F:glutamine synthetase activity"/>
    <property type="evidence" value="ECO:0007669"/>
    <property type="project" value="InterPro"/>
</dbReference>
<dbReference type="SMART" id="SM01230">
    <property type="entry name" value="Gln-synt_C"/>
    <property type="match status" value="1"/>
</dbReference>
<evidence type="ECO:0000256" key="6">
    <source>
        <dbReference type="RuleBase" id="RU000384"/>
    </source>
</evidence>
<dbReference type="GO" id="GO:0042402">
    <property type="term" value="P:biogenic amine catabolic process"/>
    <property type="evidence" value="ECO:0007669"/>
    <property type="project" value="UniProtKB-ARBA"/>
</dbReference>
<dbReference type="GO" id="GO:0006542">
    <property type="term" value="P:glutamine biosynthetic process"/>
    <property type="evidence" value="ECO:0007669"/>
    <property type="project" value="InterPro"/>
</dbReference>
<evidence type="ECO:0000256" key="4">
    <source>
        <dbReference type="ARBA" id="ARBA00022840"/>
    </source>
</evidence>
<dbReference type="PROSITE" id="PS51986">
    <property type="entry name" value="GS_BETA_GRASP"/>
    <property type="match status" value="1"/>
</dbReference>
<proteinExistence type="inferred from homology"/>
<feature type="domain" description="GS catalytic" evidence="8">
    <location>
        <begin position="119"/>
        <end position="456"/>
    </location>
</feature>
<evidence type="ECO:0000256" key="1">
    <source>
        <dbReference type="ARBA" id="ARBA00009897"/>
    </source>
</evidence>
<dbReference type="Proteomes" id="UP000501802">
    <property type="component" value="Chromosome"/>
</dbReference>
<dbReference type="Gene3D" id="3.10.20.70">
    <property type="entry name" value="Glutamine synthetase, N-terminal domain"/>
    <property type="match status" value="1"/>
</dbReference>
<protein>
    <submittedName>
        <fullName evidence="9">Glutamine synthetase</fullName>
    </submittedName>
</protein>
<keyword evidence="2" id="KW-0436">Ligase</keyword>
<dbReference type="SUPFAM" id="SSF54368">
    <property type="entry name" value="Glutamine synthetase, N-terminal domain"/>
    <property type="match status" value="1"/>
</dbReference>
<dbReference type="GO" id="GO:0005524">
    <property type="term" value="F:ATP binding"/>
    <property type="evidence" value="ECO:0007669"/>
    <property type="project" value="UniProtKB-KW"/>
</dbReference>
<evidence type="ECO:0000256" key="5">
    <source>
        <dbReference type="PROSITE-ProRule" id="PRU01330"/>
    </source>
</evidence>
<dbReference type="InterPro" id="IPR036651">
    <property type="entry name" value="Gln_synt_N_sf"/>
</dbReference>
<evidence type="ECO:0000313" key="9">
    <source>
        <dbReference type="EMBL" id="QIP12372.1"/>
    </source>
</evidence>
<sequence>MNQQDIISFIEQNDIKKIKFAFADIDGVLRGKIIGRQKFLDGLADGYGFCDVVWGWDSSDTPYDNGRTTGWHSGYPDAPVRLDLATFRQVPWEDGIPFFLADFSADGNGKPDSDLAACPRSLLKRIAHDCRKMGFHAEYSQEFEWFNFRETPQSLQQKDFRNLEPLTPGMFGYSILRPSLESAFYHDLFDLLGEFDIPLEGLHTETGPGVYEAAIMHDEVLKAADKAILFKTAVREIAYRHELVATFMAKWNADLPGCSGHIHQSLWNPEQTKNLFYDPAQPNCMSELMRQFIAGQLHCLPHITPMFAPTINSYKRLVEGAWAPTTVTWSVDNRTTALRVLNRTEAYTRVEHRVSGSDSNPYLAIAAALASGLYGIRHQLTLDIPASVGNGYADKKHGVLPANLSEATRAMANSPIASELFGPEFVDHFTRTRDWEWRQYVSQVSDWELKRYFEII</sequence>
<evidence type="ECO:0000259" key="8">
    <source>
        <dbReference type="PROSITE" id="PS51987"/>
    </source>
</evidence>
<dbReference type="PROSITE" id="PS51987">
    <property type="entry name" value="GS_CATALYTIC"/>
    <property type="match status" value="1"/>
</dbReference>
<reference evidence="9 10" key="1">
    <citation type="submission" date="2020-03" db="EMBL/GenBank/DDBJ databases">
        <authorList>
            <person name="Kim M.K."/>
        </authorList>
    </citation>
    <scope>NUCLEOTIDE SEQUENCE [LARGE SCALE GENOMIC DNA]</scope>
    <source>
        <strain evidence="9 10">BT328</strain>
    </source>
</reference>
<dbReference type="SUPFAM" id="SSF55931">
    <property type="entry name" value="Glutamine synthetase/guanido kinase"/>
    <property type="match status" value="1"/>
</dbReference>
<dbReference type="PANTHER" id="PTHR43785">
    <property type="entry name" value="GAMMA-GLUTAMYLPUTRESCINE SYNTHETASE"/>
    <property type="match status" value="1"/>
</dbReference>
<keyword evidence="3" id="KW-0547">Nucleotide-binding</keyword>
<dbReference type="PANTHER" id="PTHR43785:SF12">
    <property type="entry name" value="TYPE-1 GLUTAMINE SYNTHETASE 2"/>
    <property type="match status" value="1"/>
</dbReference>